<dbReference type="EMBL" id="MGDF01000099">
    <property type="protein sequence ID" value="OGL45319.1"/>
    <property type="molecule type" value="Genomic_DNA"/>
</dbReference>
<dbReference type="PANTHER" id="PTHR36966:SF1">
    <property type="entry name" value="REP-ASSOCIATED TYROSINE TRANSPOSASE"/>
    <property type="match status" value="1"/>
</dbReference>
<proteinExistence type="predicted"/>
<name>A0A1F7RUS2_9BACT</name>
<sequence>MNKNKIIECNQMSGSGRSPDLPSRNKKYSEGYHFVTIVTNNRIKVFKYKEIARIAAKVISFYEERFDYRLIGFTIMPDHIHIICNPIKEISTIVRDIKKYIAKEAISYLPEVDRDMLLSIKMLSPKKKKHIYQFWQMDFYDFNILNEAKLNEKLKYMYENPVRKNLCNDIFDYEFSDIKKYFGSGDPKLP</sequence>
<organism evidence="2 3">
    <name type="scientific">Candidatus Schekmanbacteria bacterium RBG_16_38_11</name>
    <dbReference type="NCBI Taxonomy" id="1817880"/>
    <lineage>
        <taxon>Bacteria</taxon>
        <taxon>Candidatus Schekmaniibacteriota</taxon>
    </lineage>
</organism>
<dbReference type="InterPro" id="IPR036515">
    <property type="entry name" value="Transposase_17_sf"/>
</dbReference>
<dbReference type="PANTHER" id="PTHR36966">
    <property type="entry name" value="REP-ASSOCIATED TYROSINE TRANSPOSASE"/>
    <property type="match status" value="1"/>
</dbReference>
<accession>A0A1F7RUS2</accession>
<dbReference type="Gene3D" id="3.30.70.1290">
    <property type="entry name" value="Transposase IS200-like"/>
    <property type="match status" value="1"/>
</dbReference>
<evidence type="ECO:0000313" key="3">
    <source>
        <dbReference type="Proteomes" id="UP000178435"/>
    </source>
</evidence>
<dbReference type="GO" id="GO:0043565">
    <property type="term" value="F:sequence-specific DNA binding"/>
    <property type="evidence" value="ECO:0007669"/>
    <property type="project" value="TreeGrafter"/>
</dbReference>
<dbReference type="GO" id="GO:0004803">
    <property type="term" value="F:transposase activity"/>
    <property type="evidence" value="ECO:0007669"/>
    <property type="project" value="InterPro"/>
</dbReference>
<dbReference type="Proteomes" id="UP000178435">
    <property type="component" value="Unassembled WGS sequence"/>
</dbReference>
<protein>
    <recommendedName>
        <fullName evidence="1">Transposase IS200-like domain-containing protein</fullName>
    </recommendedName>
</protein>
<dbReference type="NCBIfam" id="NF047646">
    <property type="entry name" value="REP_Tyr_transpos"/>
    <property type="match status" value="1"/>
</dbReference>
<comment type="caution">
    <text evidence="2">The sequence shown here is derived from an EMBL/GenBank/DDBJ whole genome shotgun (WGS) entry which is preliminary data.</text>
</comment>
<reference evidence="2 3" key="1">
    <citation type="journal article" date="2016" name="Nat. Commun.">
        <title>Thousands of microbial genomes shed light on interconnected biogeochemical processes in an aquifer system.</title>
        <authorList>
            <person name="Anantharaman K."/>
            <person name="Brown C.T."/>
            <person name="Hug L.A."/>
            <person name="Sharon I."/>
            <person name="Castelle C.J."/>
            <person name="Probst A.J."/>
            <person name="Thomas B.C."/>
            <person name="Singh A."/>
            <person name="Wilkins M.J."/>
            <person name="Karaoz U."/>
            <person name="Brodie E.L."/>
            <person name="Williams K.H."/>
            <person name="Hubbard S.S."/>
            <person name="Banfield J.F."/>
        </authorList>
    </citation>
    <scope>NUCLEOTIDE SEQUENCE [LARGE SCALE GENOMIC DNA]</scope>
</reference>
<feature type="domain" description="Transposase IS200-like" evidence="1">
    <location>
        <begin position="28"/>
        <end position="160"/>
    </location>
</feature>
<dbReference type="Pfam" id="PF01797">
    <property type="entry name" value="Y1_Tnp"/>
    <property type="match status" value="1"/>
</dbReference>
<evidence type="ECO:0000313" key="2">
    <source>
        <dbReference type="EMBL" id="OGL45319.1"/>
    </source>
</evidence>
<dbReference type="SMART" id="SM01321">
    <property type="entry name" value="Y1_Tnp"/>
    <property type="match status" value="1"/>
</dbReference>
<dbReference type="InterPro" id="IPR052715">
    <property type="entry name" value="RAYT_transposase"/>
</dbReference>
<dbReference type="InterPro" id="IPR002686">
    <property type="entry name" value="Transposase_17"/>
</dbReference>
<gene>
    <name evidence="2" type="ORF">A2149_09400</name>
</gene>
<dbReference type="SUPFAM" id="SSF143422">
    <property type="entry name" value="Transposase IS200-like"/>
    <property type="match status" value="1"/>
</dbReference>
<dbReference type="GO" id="GO:0006313">
    <property type="term" value="P:DNA transposition"/>
    <property type="evidence" value="ECO:0007669"/>
    <property type="project" value="InterPro"/>
</dbReference>
<evidence type="ECO:0000259" key="1">
    <source>
        <dbReference type="SMART" id="SM01321"/>
    </source>
</evidence>
<dbReference type="AlphaFoldDB" id="A0A1F7RUS2"/>